<keyword evidence="1" id="KW-0479">Metal-binding</keyword>
<evidence type="ECO:0000313" key="8">
    <source>
        <dbReference type="Proteomes" id="UP000813444"/>
    </source>
</evidence>
<feature type="domain" description="RING-type" evidence="6">
    <location>
        <begin position="28"/>
        <end position="70"/>
    </location>
</feature>
<comment type="caution">
    <text evidence="7">The sequence shown here is derived from an EMBL/GenBank/DDBJ whole genome shotgun (WGS) entry which is preliminary data.</text>
</comment>
<dbReference type="Pfam" id="PF00097">
    <property type="entry name" value="zf-C3HC4"/>
    <property type="match status" value="1"/>
</dbReference>
<dbReference type="AlphaFoldDB" id="A0A8K0SZJ9"/>
<evidence type="ECO:0000256" key="5">
    <source>
        <dbReference type="SAM" id="MobiDB-lite"/>
    </source>
</evidence>
<evidence type="ECO:0000259" key="6">
    <source>
        <dbReference type="PROSITE" id="PS50089"/>
    </source>
</evidence>
<dbReference type="OrthoDB" id="8062037at2759"/>
<dbReference type="InterPro" id="IPR013083">
    <property type="entry name" value="Znf_RING/FYVE/PHD"/>
</dbReference>
<evidence type="ECO:0000256" key="3">
    <source>
        <dbReference type="ARBA" id="ARBA00022833"/>
    </source>
</evidence>
<evidence type="ECO:0000313" key="7">
    <source>
        <dbReference type="EMBL" id="KAH7327799.1"/>
    </source>
</evidence>
<dbReference type="Proteomes" id="UP000813444">
    <property type="component" value="Unassembled WGS sequence"/>
</dbReference>
<name>A0A8K0SZJ9_9HYPO</name>
<sequence length="153" mass="16811">MSSSYPVKASLDDIAQLPTLELSKPIPCDVCIPCKNEHRSTVIRLPCQHLFPKECITKWLLDQTAKCPLDLRDFRQAMQIGPFTPGELDTDHRTGQSSGLPPSAPLISLIPGQHFDGPLSDQTPGPHQHLDGPPMDGTPVPTEPTRLPSYQRS</sequence>
<proteinExistence type="predicted"/>
<evidence type="ECO:0000256" key="2">
    <source>
        <dbReference type="ARBA" id="ARBA00022771"/>
    </source>
</evidence>
<dbReference type="SUPFAM" id="SSF57850">
    <property type="entry name" value="RING/U-box"/>
    <property type="match status" value="1"/>
</dbReference>
<dbReference type="GO" id="GO:0008270">
    <property type="term" value="F:zinc ion binding"/>
    <property type="evidence" value="ECO:0007669"/>
    <property type="project" value="UniProtKB-KW"/>
</dbReference>
<dbReference type="InterPro" id="IPR018957">
    <property type="entry name" value="Znf_C3HC4_RING-type"/>
</dbReference>
<feature type="non-terminal residue" evidence="7">
    <location>
        <position position="1"/>
    </location>
</feature>
<organism evidence="7 8">
    <name type="scientific">Stachybotrys elegans</name>
    <dbReference type="NCBI Taxonomy" id="80388"/>
    <lineage>
        <taxon>Eukaryota</taxon>
        <taxon>Fungi</taxon>
        <taxon>Dikarya</taxon>
        <taxon>Ascomycota</taxon>
        <taxon>Pezizomycotina</taxon>
        <taxon>Sordariomycetes</taxon>
        <taxon>Hypocreomycetidae</taxon>
        <taxon>Hypocreales</taxon>
        <taxon>Stachybotryaceae</taxon>
        <taxon>Stachybotrys</taxon>
    </lineage>
</organism>
<keyword evidence="3" id="KW-0862">Zinc</keyword>
<dbReference type="EMBL" id="JAGPNK010000001">
    <property type="protein sequence ID" value="KAH7327799.1"/>
    <property type="molecule type" value="Genomic_DNA"/>
</dbReference>
<keyword evidence="8" id="KW-1185">Reference proteome</keyword>
<dbReference type="InterPro" id="IPR001841">
    <property type="entry name" value="Znf_RING"/>
</dbReference>
<evidence type="ECO:0000256" key="1">
    <source>
        <dbReference type="ARBA" id="ARBA00022723"/>
    </source>
</evidence>
<gene>
    <name evidence="7" type="ORF">B0I35DRAFT_415797</name>
</gene>
<feature type="region of interest" description="Disordered" evidence="5">
    <location>
        <begin position="82"/>
        <end position="153"/>
    </location>
</feature>
<dbReference type="PROSITE" id="PS50089">
    <property type="entry name" value="ZF_RING_2"/>
    <property type="match status" value="1"/>
</dbReference>
<keyword evidence="2 4" id="KW-0863">Zinc-finger</keyword>
<feature type="compositionally biased region" description="Low complexity" evidence="5">
    <location>
        <begin position="97"/>
        <end position="112"/>
    </location>
</feature>
<dbReference type="Gene3D" id="3.30.40.10">
    <property type="entry name" value="Zinc/RING finger domain, C3HC4 (zinc finger)"/>
    <property type="match status" value="1"/>
</dbReference>
<reference evidence="7" key="1">
    <citation type="journal article" date="2021" name="Nat. Commun.">
        <title>Genetic determinants of endophytism in the Arabidopsis root mycobiome.</title>
        <authorList>
            <person name="Mesny F."/>
            <person name="Miyauchi S."/>
            <person name="Thiergart T."/>
            <person name="Pickel B."/>
            <person name="Atanasova L."/>
            <person name="Karlsson M."/>
            <person name="Huettel B."/>
            <person name="Barry K.W."/>
            <person name="Haridas S."/>
            <person name="Chen C."/>
            <person name="Bauer D."/>
            <person name="Andreopoulos W."/>
            <person name="Pangilinan J."/>
            <person name="LaButti K."/>
            <person name="Riley R."/>
            <person name="Lipzen A."/>
            <person name="Clum A."/>
            <person name="Drula E."/>
            <person name="Henrissat B."/>
            <person name="Kohler A."/>
            <person name="Grigoriev I.V."/>
            <person name="Martin F.M."/>
            <person name="Hacquard S."/>
        </authorList>
    </citation>
    <scope>NUCLEOTIDE SEQUENCE</scope>
    <source>
        <strain evidence="7">MPI-CAGE-CH-0235</strain>
    </source>
</reference>
<accession>A0A8K0SZJ9</accession>
<evidence type="ECO:0000256" key="4">
    <source>
        <dbReference type="PROSITE-ProRule" id="PRU00175"/>
    </source>
</evidence>
<protein>
    <recommendedName>
        <fullName evidence="6">RING-type domain-containing protein</fullName>
    </recommendedName>
</protein>